<gene>
    <name evidence="1" type="ORF">GV64_16355</name>
</gene>
<dbReference type="RefSeq" id="WP_020584340.1">
    <property type="nucleotide sequence ID" value="NZ_JOJP01000001.1"/>
</dbReference>
<reference evidence="1 2" key="1">
    <citation type="submission" date="2014-06" db="EMBL/GenBank/DDBJ databases">
        <title>Whole Genome Sequences of Three Symbiotic Endozoicomonas Bacteria.</title>
        <authorList>
            <person name="Neave M.J."/>
            <person name="Apprill A."/>
            <person name="Voolstra C.R."/>
        </authorList>
    </citation>
    <scope>NUCLEOTIDE SEQUENCE [LARGE SCALE GENOMIC DNA]</scope>
    <source>
        <strain evidence="1 2">DSM 22380</strain>
    </source>
</reference>
<name>A0A081KD65_9GAMM</name>
<organism evidence="1 2">
    <name type="scientific">Endozoicomonas elysicola</name>
    <dbReference type="NCBI Taxonomy" id="305900"/>
    <lineage>
        <taxon>Bacteria</taxon>
        <taxon>Pseudomonadati</taxon>
        <taxon>Pseudomonadota</taxon>
        <taxon>Gammaproteobacteria</taxon>
        <taxon>Oceanospirillales</taxon>
        <taxon>Endozoicomonadaceae</taxon>
        <taxon>Endozoicomonas</taxon>
    </lineage>
</organism>
<protein>
    <submittedName>
        <fullName evidence="1">Uncharacterized protein</fullName>
    </submittedName>
</protein>
<keyword evidence="2" id="KW-1185">Reference proteome</keyword>
<dbReference type="Proteomes" id="UP000027997">
    <property type="component" value="Unassembled WGS sequence"/>
</dbReference>
<evidence type="ECO:0000313" key="1">
    <source>
        <dbReference type="EMBL" id="KEI72091.1"/>
    </source>
</evidence>
<comment type="caution">
    <text evidence="1">The sequence shown here is derived from an EMBL/GenBank/DDBJ whole genome shotgun (WGS) entry which is preliminary data.</text>
</comment>
<evidence type="ECO:0000313" key="2">
    <source>
        <dbReference type="Proteomes" id="UP000027997"/>
    </source>
</evidence>
<dbReference type="AlphaFoldDB" id="A0A081KD65"/>
<dbReference type="EMBL" id="JOJP01000001">
    <property type="protein sequence ID" value="KEI72091.1"/>
    <property type="molecule type" value="Genomic_DNA"/>
</dbReference>
<proteinExistence type="predicted"/>
<accession>A0A081KD65</accession>
<sequence length="516" mass="59252">MNRIPGSLLLCALFISIPYIETVEARNPTRTEPIQVEHNHGHYSPSGYYHEKMPRADLETALPPVVNVTPDSTDELNINLSNKTEIEKQYIQAFYMRGERDGDILLSTIDRLHSRLRDLTVVASEIQKASDESILQPIPVKEFLSNVRTFKQESNLFLEDVNNLENFPTLRPDITVDPEHQVDMLPLVHQYQSALRRLDSQVSELHFTIVLPNGIFHQQLGINSDQLKGMSLYTSDQISDMKRNILQLRAMRTQDKRVIDEGINRFTKDAIETFIDTFGTSERYRTMSDPEGSKRAKEMLMDAFWARSYIRATYGIQIGCIPVEYDKRIFNLDYYLNDMTVGAAPIYDQNKLMRYSNLAQEAMVTIENSASKKWSSVSSWITWVAGKSNEMDTKYFIIALIKKDIDEELAISRSGGLRKVRDGYRHHYLSSDMGRALYQVKARQVFTSPTEMDEDDIESDVMVVEAGTLKGAVAMCINALENQENRLDEARKLQSVVDELTRGNVYSDRRKRRQGF</sequence>